<dbReference type="GO" id="GO:0016787">
    <property type="term" value="F:hydrolase activity"/>
    <property type="evidence" value="ECO:0007669"/>
    <property type="project" value="InterPro"/>
</dbReference>
<sequence>MTTFSWLHLTDLHYGVPEYDWMWSEETKTGFYRDLKKLHEACGPWDLILFTGDLTDVKAVGNDSGKRPELWKKLDEKIEEIRQKVAKFSDGEEPLFLAVPGNHDLERSKEHDPAAKCLAHRFWDGDVQKDFWSEQSKHYRSVVKRAVQRYSEWWEPHAKRLRSSPKFRDCQAKDYREGWLPGEFSVTIEKEGCRLGIIGLNTSFMHVVSGRKEGEIALHLRQITEACGERSVEWARRHHACLLMTHHPPEWLDERHFERWLSNSMSSDSGEPYLFCHLCGHLHEARHDDKSLYQFQARSLFGIRKPRGEKVNRRHGYAAGRIELFEQNGTLRFWPRAAMEKNPGKLGPDTELELTENNHTKIVGFQLPITCRVPDKKTSHPSEDYAGVAGKNKYTGYSPEICIRREPLVKNALTLLRKHVPLVFSGPRGFGKRWLMQDVLHELNRNDRYNIKYVDIGALEETSLSIAEFLRWLAEQIDPKLAILFDYSEYSDPRWAITGEMKRYLRKTTQSFVLAIGNADHILDRPFGRDFFSLLRDWLNRVGVQPDSWSKFLLLLSSERSVSRLNEELRPAPPFNIGEEISVGTLTNTEVPLLAEELGISITNKQKDDIRQRCGNQPFLTAMILQHMGKWGDEWKGTIGTNIRLREYIDGLKQELREEEGLFETFEDIWKGLMTGQESDRRWQLERLERLGLVVIQGSELKVSGTLYGGILQ</sequence>
<evidence type="ECO:0000313" key="2">
    <source>
        <dbReference type="EMBL" id="VFK12840.1"/>
    </source>
</evidence>
<reference evidence="3" key="1">
    <citation type="submission" date="2019-02" db="EMBL/GenBank/DDBJ databases">
        <authorList>
            <person name="Gruber-Vodicka R. H."/>
            <person name="Seah K. B. B."/>
        </authorList>
    </citation>
    <scope>NUCLEOTIDE SEQUENCE</scope>
    <source>
        <strain evidence="2">BECK_S312</strain>
        <strain evidence="3">BECK_S426</strain>
    </source>
</reference>
<dbReference type="SUPFAM" id="SSF52540">
    <property type="entry name" value="P-loop containing nucleoside triphosphate hydrolases"/>
    <property type="match status" value="1"/>
</dbReference>
<dbReference type="InterPro" id="IPR004843">
    <property type="entry name" value="Calcineurin-like_PHP"/>
</dbReference>
<dbReference type="InterPro" id="IPR027417">
    <property type="entry name" value="P-loop_NTPase"/>
</dbReference>
<proteinExistence type="predicted"/>
<evidence type="ECO:0000313" key="3">
    <source>
        <dbReference type="EMBL" id="VFK30593.1"/>
    </source>
</evidence>
<dbReference type="Gene3D" id="3.60.21.10">
    <property type="match status" value="1"/>
</dbReference>
<dbReference type="AlphaFoldDB" id="A0A450XMN3"/>
<name>A0A450XMN3_9GAMM</name>
<dbReference type="SUPFAM" id="SSF56300">
    <property type="entry name" value="Metallo-dependent phosphatases"/>
    <property type="match status" value="1"/>
</dbReference>
<dbReference type="EMBL" id="CAADFP010000115">
    <property type="protein sequence ID" value="VFK30593.1"/>
    <property type="molecule type" value="Genomic_DNA"/>
</dbReference>
<dbReference type="Pfam" id="PF00149">
    <property type="entry name" value="Metallophos"/>
    <property type="match status" value="1"/>
</dbReference>
<evidence type="ECO:0000259" key="1">
    <source>
        <dbReference type="Pfam" id="PF00149"/>
    </source>
</evidence>
<protein>
    <submittedName>
        <fullName evidence="3">Calcineurin-like phosphoesterase</fullName>
    </submittedName>
</protein>
<dbReference type="Gene3D" id="3.40.50.300">
    <property type="entry name" value="P-loop containing nucleotide triphosphate hydrolases"/>
    <property type="match status" value="1"/>
</dbReference>
<feature type="domain" description="Calcineurin-like phosphoesterase" evidence="1">
    <location>
        <begin position="7"/>
        <end position="131"/>
    </location>
</feature>
<gene>
    <name evidence="2" type="ORF">BECKLPF1236A_GA0070988_100773</name>
    <name evidence="3" type="ORF">BECKLPF1236C_GA0070990_101153</name>
</gene>
<accession>A0A450XMN3</accession>
<dbReference type="Pfam" id="PF14516">
    <property type="entry name" value="AAA_35"/>
    <property type="match status" value="1"/>
</dbReference>
<dbReference type="InterPro" id="IPR029052">
    <property type="entry name" value="Metallo-depent_PP-like"/>
</dbReference>
<organism evidence="3">
    <name type="scientific">Candidatus Kentrum sp. LPFa</name>
    <dbReference type="NCBI Taxonomy" id="2126335"/>
    <lineage>
        <taxon>Bacteria</taxon>
        <taxon>Pseudomonadati</taxon>
        <taxon>Pseudomonadota</taxon>
        <taxon>Gammaproteobacteria</taxon>
        <taxon>Candidatus Kentrum</taxon>
    </lineage>
</organism>
<dbReference type="EMBL" id="CAADFM010000077">
    <property type="protein sequence ID" value="VFK12840.1"/>
    <property type="molecule type" value="Genomic_DNA"/>
</dbReference>